<dbReference type="Proteomes" id="UP000515450">
    <property type="component" value="Chromosome"/>
</dbReference>
<gene>
    <name evidence="1" type="ORF">HS960_26735</name>
</gene>
<dbReference type="RefSeq" id="WP_182330915.1">
    <property type="nucleotide sequence ID" value="NZ_CP058555.1"/>
</dbReference>
<dbReference type="EMBL" id="CP058555">
    <property type="protein sequence ID" value="QMV71019.1"/>
    <property type="molecule type" value="Genomic_DNA"/>
</dbReference>
<dbReference type="AlphaFoldDB" id="A0A7G5EAJ4"/>
<dbReference type="PROSITE" id="PS51257">
    <property type="entry name" value="PROKAR_LIPOPROTEIN"/>
    <property type="match status" value="1"/>
</dbReference>
<sequence>MKIIRTTLPFLLFSFILLVGCNNSQQIRMIDKDGNTHLLTREGDRKGELGLQRIIARGNDTVITIDGAGHKMIWTASDVTNIDTTKIQYYLKKRNGSSVHIYTPVDVNQNFIDVEDSQNVLSDPYDGTDKKKSIL</sequence>
<proteinExistence type="predicted"/>
<keyword evidence="2" id="KW-1185">Reference proteome</keyword>
<evidence type="ECO:0000313" key="2">
    <source>
        <dbReference type="Proteomes" id="UP000515450"/>
    </source>
</evidence>
<name>A0A7G5EAJ4_9SPHI</name>
<evidence type="ECO:0000313" key="1">
    <source>
        <dbReference type="EMBL" id="QMV71019.1"/>
    </source>
</evidence>
<evidence type="ECO:0008006" key="3">
    <source>
        <dbReference type="Google" id="ProtNLM"/>
    </source>
</evidence>
<organism evidence="1 2">
    <name type="scientific">Sphingobacterium paramultivorum</name>
    <dbReference type="NCBI Taxonomy" id="2886510"/>
    <lineage>
        <taxon>Bacteria</taxon>
        <taxon>Pseudomonadati</taxon>
        <taxon>Bacteroidota</taxon>
        <taxon>Sphingobacteriia</taxon>
        <taxon>Sphingobacteriales</taxon>
        <taxon>Sphingobacteriaceae</taxon>
        <taxon>Sphingobacterium</taxon>
    </lineage>
</organism>
<reference evidence="1 2" key="1">
    <citation type="journal article" date="2020" name="G3 (Bethesda)">
        <title>CeMbio - The Caenorhabditis elegans Microbiome Resource.</title>
        <authorList>
            <person name="Dirksen P."/>
            <person name="Assie A."/>
            <person name="Zimmermann J."/>
            <person name="Zhang F."/>
            <person name="Tietje A.M."/>
            <person name="Marsh S.A."/>
            <person name="Felix M.A."/>
            <person name="Shapira M."/>
            <person name="Kaleta C."/>
            <person name="Schulenburg H."/>
            <person name="Samuel B."/>
        </authorList>
    </citation>
    <scope>NUCLEOTIDE SEQUENCE [LARGE SCALE GENOMIC DNA]</scope>
    <source>
        <strain evidence="1 2">BIGb0170</strain>
    </source>
</reference>
<protein>
    <recommendedName>
        <fullName evidence="3">Lipoprotein</fullName>
    </recommendedName>
</protein>
<accession>A0A7G5EAJ4</accession>